<name>A0A914UZ02_9BILA</name>
<dbReference type="AlphaFoldDB" id="A0A914UZ02"/>
<organism evidence="1 2">
    <name type="scientific">Plectus sambesii</name>
    <dbReference type="NCBI Taxonomy" id="2011161"/>
    <lineage>
        <taxon>Eukaryota</taxon>
        <taxon>Metazoa</taxon>
        <taxon>Ecdysozoa</taxon>
        <taxon>Nematoda</taxon>
        <taxon>Chromadorea</taxon>
        <taxon>Plectida</taxon>
        <taxon>Plectina</taxon>
        <taxon>Plectoidea</taxon>
        <taxon>Plectidae</taxon>
        <taxon>Plectus</taxon>
    </lineage>
</organism>
<reference evidence="2" key="1">
    <citation type="submission" date="2022-11" db="UniProtKB">
        <authorList>
            <consortium name="WormBaseParasite"/>
        </authorList>
    </citation>
    <scope>IDENTIFICATION</scope>
</reference>
<sequence length="159" mass="18335">MGQLLCKSTAKGKVRYFWDYDNTGVLDIAYVISNLRAMFGEGSFLIVGNEILHKIPEKIRHENDDVSYKDTNGRNKDDGMLKSPIFGTDWNDEDTMVLITDDGDFQDVLDFCAERNVCSIVIYRRISRKLEIANAKYPLNIFESGRSRWMDYTCETHSI</sequence>
<accession>A0A914UZ02</accession>
<dbReference type="WBParaSite" id="PSAMB.scaffold1359size32548.g12647.t1">
    <property type="protein sequence ID" value="PSAMB.scaffold1359size32548.g12647.t1"/>
    <property type="gene ID" value="PSAMB.scaffold1359size32548.g12647"/>
</dbReference>
<evidence type="ECO:0000313" key="2">
    <source>
        <dbReference type="WBParaSite" id="PSAMB.scaffold1359size32548.g12647.t1"/>
    </source>
</evidence>
<keyword evidence="1" id="KW-1185">Reference proteome</keyword>
<protein>
    <submittedName>
        <fullName evidence="2">NYN domain-containing protein</fullName>
    </submittedName>
</protein>
<proteinExistence type="predicted"/>
<evidence type="ECO:0000313" key="1">
    <source>
        <dbReference type="Proteomes" id="UP000887566"/>
    </source>
</evidence>
<dbReference type="Proteomes" id="UP000887566">
    <property type="component" value="Unplaced"/>
</dbReference>